<dbReference type="Pfam" id="PF02641">
    <property type="entry name" value="DUF190"/>
    <property type="match status" value="1"/>
</dbReference>
<dbReference type="PANTHER" id="PTHR35983:SF1">
    <property type="entry name" value="UPF0166 PROTEIN TM_0021"/>
    <property type="match status" value="1"/>
</dbReference>
<dbReference type="InterPro" id="IPR015867">
    <property type="entry name" value="N-reg_PII/ATP_PRibTrfase_C"/>
</dbReference>
<organism evidence="2">
    <name type="scientific">hydrothermal vent metagenome</name>
    <dbReference type="NCBI Taxonomy" id="652676"/>
    <lineage>
        <taxon>unclassified sequences</taxon>
        <taxon>metagenomes</taxon>
        <taxon>ecological metagenomes</taxon>
    </lineage>
</organism>
<dbReference type="Gene3D" id="3.30.70.120">
    <property type="match status" value="1"/>
</dbReference>
<gene>
    <name evidence="2" type="ORF">MNB_SV-4-737</name>
</gene>
<dbReference type="AlphaFoldDB" id="A0A1W1E7K3"/>
<name>A0A1W1E7K3_9ZZZZ</name>
<proteinExistence type="inferred from homology"/>
<dbReference type="PANTHER" id="PTHR35983">
    <property type="entry name" value="UPF0166 PROTEIN TM_0021"/>
    <property type="match status" value="1"/>
</dbReference>
<evidence type="ECO:0000313" key="2">
    <source>
        <dbReference type="EMBL" id="SFV89900.1"/>
    </source>
</evidence>
<reference evidence="2" key="1">
    <citation type="submission" date="2016-10" db="EMBL/GenBank/DDBJ databases">
        <authorList>
            <person name="de Groot N.N."/>
        </authorList>
    </citation>
    <scope>NUCLEOTIDE SEQUENCE</scope>
</reference>
<dbReference type="SUPFAM" id="SSF54913">
    <property type="entry name" value="GlnB-like"/>
    <property type="match status" value="1"/>
</dbReference>
<dbReference type="EMBL" id="FPIB01000004">
    <property type="protein sequence ID" value="SFV89900.1"/>
    <property type="molecule type" value="Genomic_DNA"/>
</dbReference>
<protein>
    <submittedName>
        <fullName evidence="2">Uncharacterized protein</fullName>
    </submittedName>
</protein>
<comment type="similarity">
    <text evidence="1">Belongs to the UPF0166 family.</text>
</comment>
<accession>A0A1W1E7K3</accession>
<evidence type="ECO:0000256" key="1">
    <source>
        <dbReference type="ARBA" id="ARBA00010554"/>
    </source>
</evidence>
<sequence>MQRYLGKRKELKIYISNEDTYEGKPLFEALLSLAKEKGLAGATVFKGVAGLGAHSEIHSFNVWILKQKVPLLITIIETEEKINAFLEDASPMITEGLVTTHDIDVVLYHHPKFEGEA</sequence>
<dbReference type="InterPro" id="IPR003793">
    <property type="entry name" value="UPF0166"/>
</dbReference>
<dbReference type="InterPro" id="IPR011322">
    <property type="entry name" value="N-reg_PII-like_a/b"/>
</dbReference>